<keyword evidence="1" id="KW-0812">Transmembrane</keyword>
<dbReference type="EMBL" id="SJPG01000001">
    <property type="protein sequence ID" value="TWT62141.1"/>
    <property type="molecule type" value="Genomic_DNA"/>
</dbReference>
<evidence type="ECO:0000256" key="1">
    <source>
        <dbReference type="SAM" id="Phobius"/>
    </source>
</evidence>
<evidence type="ECO:0000313" key="3">
    <source>
        <dbReference type="Proteomes" id="UP000316095"/>
    </source>
</evidence>
<keyword evidence="1" id="KW-1133">Transmembrane helix</keyword>
<evidence type="ECO:0000313" key="2">
    <source>
        <dbReference type="EMBL" id="TWT62141.1"/>
    </source>
</evidence>
<keyword evidence="3" id="KW-1185">Reference proteome</keyword>
<name>A0A5C5XIG0_9PLAN</name>
<dbReference type="RefSeq" id="WP_146504032.1">
    <property type="nucleotide sequence ID" value="NZ_SJPG01000001.1"/>
</dbReference>
<gene>
    <name evidence="2" type="ORF">Pan54_28810</name>
</gene>
<accession>A0A5C5XIG0</accession>
<reference evidence="2 3" key="1">
    <citation type="submission" date="2019-02" db="EMBL/GenBank/DDBJ databases">
        <title>Deep-cultivation of Planctomycetes and their phenomic and genomic characterization uncovers novel biology.</title>
        <authorList>
            <person name="Wiegand S."/>
            <person name="Jogler M."/>
            <person name="Boedeker C."/>
            <person name="Pinto D."/>
            <person name="Vollmers J."/>
            <person name="Rivas-Marin E."/>
            <person name="Kohn T."/>
            <person name="Peeters S.H."/>
            <person name="Heuer A."/>
            <person name="Rast P."/>
            <person name="Oberbeckmann S."/>
            <person name="Bunk B."/>
            <person name="Jeske O."/>
            <person name="Meyerdierks A."/>
            <person name="Storesund J.E."/>
            <person name="Kallscheuer N."/>
            <person name="Luecker S."/>
            <person name="Lage O.M."/>
            <person name="Pohl T."/>
            <person name="Merkel B.J."/>
            <person name="Hornburger P."/>
            <person name="Mueller R.-W."/>
            <person name="Bruemmer F."/>
            <person name="Labrenz M."/>
            <person name="Spormann A.M."/>
            <person name="Op Den Camp H."/>
            <person name="Overmann J."/>
            <person name="Amann R."/>
            <person name="Jetten M.S.M."/>
            <person name="Mascher T."/>
            <person name="Medema M.H."/>
            <person name="Devos D.P."/>
            <person name="Kaster A.-K."/>
            <person name="Ovreas L."/>
            <person name="Rohde M."/>
            <person name="Galperin M.Y."/>
            <person name="Jogler C."/>
        </authorList>
    </citation>
    <scope>NUCLEOTIDE SEQUENCE [LARGE SCALE GENOMIC DNA]</scope>
    <source>
        <strain evidence="2 3">Pan54</strain>
    </source>
</reference>
<dbReference type="Proteomes" id="UP000316095">
    <property type="component" value="Unassembled WGS sequence"/>
</dbReference>
<dbReference type="AlphaFoldDB" id="A0A5C5XIG0"/>
<proteinExistence type="predicted"/>
<sequence length="155" mass="17103">MEHAEQTPSRNRLIPLWGILLFGGSLIAGVTAAFSATDMTWSDRLYVFLIAGDIPMMVFAVLGLIVAAAWYYQKRQPGYIKSVRQHFAEAYPERIIRWVRVRGATPQGPIVAVLFGSTISSTPAYQYFQVDSESGRITDLGSSPLIPESLPIGPE</sequence>
<comment type="caution">
    <text evidence="2">The sequence shown here is derived from an EMBL/GenBank/DDBJ whole genome shotgun (WGS) entry which is preliminary data.</text>
</comment>
<organism evidence="2 3">
    <name type="scientific">Rubinisphaera italica</name>
    <dbReference type="NCBI Taxonomy" id="2527969"/>
    <lineage>
        <taxon>Bacteria</taxon>
        <taxon>Pseudomonadati</taxon>
        <taxon>Planctomycetota</taxon>
        <taxon>Planctomycetia</taxon>
        <taxon>Planctomycetales</taxon>
        <taxon>Planctomycetaceae</taxon>
        <taxon>Rubinisphaera</taxon>
    </lineage>
</organism>
<protein>
    <submittedName>
        <fullName evidence="2">Uncharacterized protein</fullName>
    </submittedName>
</protein>
<feature type="transmembrane region" description="Helical" evidence="1">
    <location>
        <begin position="12"/>
        <end position="34"/>
    </location>
</feature>
<feature type="transmembrane region" description="Helical" evidence="1">
    <location>
        <begin position="46"/>
        <end position="72"/>
    </location>
</feature>
<keyword evidence="1" id="KW-0472">Membrane</keyword>